<evidence type="ECO:0000313" key="1">
    <source>
        <dbReference type="EMBL" id="KAG5268499.1"/>
    </source>
</evidence>
<gene>
    <name evidence="1" type="ORF">AALO_G00213260</name>
</gene>
<dbReference type="EMBL" id="JADWDJ010000016">
    <property type="protein sequence ID" value="KAG5268499.1"/>
    <property type="molecule type" value="Genomic_DNA"/>
</dbReference>
<proteinExistence type="predicted"/>
<evidence type="ECO:0000313" key="2">
    <source>
        <dbReference type="Proteomes" id="UP000823561"/>
    </source>
</evidence>
<accession>A0AAV6G077</accession>
<protein>
    <submittedName>
        <fullName evidence="1">Uncharacterized protein</fullName>
    </submittedName>
</protein>
<comment type="caution">
    <text evidence="1">The sequence shown here is derived from an EMBL/GenBank/DDBJ whole genome shotgun (WGS) entry which is preliminary data.</text>
</comment>
<dbReference type="AlphaFoldDB" id="A0AAV6G077"/>
<name>A0AAV6G077_9TELE</name>
<sequence>MRPKMTNILQGSEGTLQQQLVLRIHLVSLSIRDAKELVVKFIKPGFVLIWIIPLRTIKSLIWNLYCTIPPFH</sequence>
<reference evidence="1" key="1">
    <citation type="submission" date="2020-10" db="EMBL/GenBank/DDBJ databases">
        <title>Chromosome-scale genome assembly of the Allis shad, Alosa alosa.</title>
        <authorList>
            <person name="Margot Z."/>
            <person name="Christophe K."/>
            <person name="Cabau C."/>
            <person name="Louis A."/>
            <person name="Berthelot C."/>
            <person name="Parey E."/>
            <person name="Roest Crollius H."/>
            <person name="Montfort J."/>
            <person name="Robinson-Rechavi M."/>
            <person name="Bucao C."/>
            <person name="Bouchez O."/>
            <person name="Gislard M."/>
            <person name="Lluch J."/>
            <person name="Milhes M."/>
            <person name="Lampietro C."/>
            <person name="Lopez Roques C."/>
            <person name="Donnadieu C."/>
            <person name="Braasch I."/>
            <person name="Desvignes T."/>
            <person name="Postlethwait J."/>
            <person name="Bobe J."/>
            <person name="Guiguen Y."/>
        </authorList>
    </citation>
    <scope>NUCLEOTIDE SEQUENCE</scope>
    <source>
        <strain evidence="1">M-15738</strain>
        <tissue evidence="1">Blood</tissue>
    </source>
</reference>
<organism evidence="1 2">
    <name type="scientific">Alosa alosa</name>
    <name type="common">allis shad</name>
    <dbReference type="NCBI Taxonomy" id="278164"/>
    <lineage>
        <taxon>Eukaryota</taxon>
        <taxon>Metazoa</taxon>
        <taxon>Chordata</taxon>
        <taxon>Craniata</taxon>
        <taxon>Vertebrata</taxon>
        <taxon>Euteleostomi</taxon>
        <taxon>Actinopterygii</taxon>
        <taxon>Neopterygii</taxon>
        <taxon>Teleostei</taxon>
        <taxon>Clupei</taxon>
        <taxon>Clupeiformes</taxon>
        <taxon>Clupeoidei</taxon>
        <taxon>Clupeidae</taxon>
        <taxon>Alosa</taxon>
    </lineage>
</organism>
<keyword evidence="2" id="KW-1185">Reference proteome</keyword>
<dbReference type="Proteomes" id="UP000823561">
    <property type="component" value="Chromosome 16"/>
</dbReference>